<evidence type="ECO:0000259" key="1">
    <source>
        <dbReference type="Pfam" id="PF01841"/>
    </source>
</evidence>
<name>A0ABS8PLN1_9BACT</name>
<dbReference type="Pfam" id="PF01841">
    <property type="entry name" value="Transglut_core"/>
    <property type="match status" value="1"/>
</dbReference>
<evidence type="ECO:0000313" key="4">
    <source>
        <dbReference type="Proteomes" id="UP001199816"/>
    </source>
</evidence>
<dbReference type="InterPro" id="IPR002931">
    <property type="entry name" value="Transglutaminase-like"/>
</dbReference>
<evidence type="ECO:0000313" key="3">
    <source>
        <dbReference type="EMBL" id="MCD2421780.1"/>
    </source>
</evidence>
<dbReference type="Proteomes" id="UP001199816">
    <property type="component" value="Unassembled WGS sequence"/>
</dbReference>
<evidence type="ECO:0000259" key="2">
    <source>
        <dbReference type="Pfam" id="PF12969"/>
    </source>
</evidence>
<dbReference type="InterPro" id="IPR024618">
    <property type="entry name" value="DUF3857"/>
</dbReference>
<feature type="domain" description="DUF3857" evidence="2">
    <location>
        <begin position="683"/>
        <end position="738"/>
    </location>
</feature>
<organism evidence="3 4">
    <name type="scientific">Niabella pedocola</name>
    <dbReference type="NCBI Taxonomy" id="1752077"/>
    <lineage>
        <taxon>Bacteria</taxon>
        <taxon>Pseudomonadati</taxon>
        <taxon>Bacteroidota</taxon>
        <taxon>Chitinophagia</taxon>
        <taxon>Chitinophagales</taxon>
        <taxon>Chitinophagaceae</taxon>
        <taxon>Niabella</taxon>
    </lineage>
</organism>
<feature type="domain" description="Transglutaminase-like" evidence="1">
    <location>
        <begin position="887"/>
        <end position="987"/>
    </location>
</feature>
<keyword evidence="4" id="KW-1185">Reference proteome</keyword>
<dbReference type="SUPFAM" id="SSF48452">
    <property type="entry name" value="TPR-like"/>
    <property type="match status" value="2"/>
</dbReference>
<dbReference type="RefSeq" id="WP_231002682.1">
    <property type="nucleotide sequence ID" value="NZ_JAJNEC010000003.1"/>
</dbReference>
<dbReference type="InterPro" id="IPR011990">
    <property type="entry name" value="TPR-like_helical_dom_sf"/>
</dbReference>
<comment type="caution">
    <text evidence="3">The sequence shown here is derived from an EMBL/GenBank/DDBJ whole genome shotgun (WGS) entry which is preliminary data.</text>
</comment>
<dbReference type="SUPFAM" id="SSF54001">
    <property type="entry name" value="Cysteine proteinases"/>
    <property type="match status" value="1"/>
</dbReference>
<dbReference type="Gene3D" id="2.60.40.3140">
    <property type="match status" value="1"/>
</dbReference>
<dbReference type="Pfam" id="PF12969">
    <property type="entry name" value="DUF3857"/>
    <property type="match status" value="2"/>
</dbReference>
<gene>
    <name evidence="3" type="ORF">LQ567_03335</name>
</gene>
<accession>A0ABS8PLN1</accession>
<reference evidence="3 4" key="1">
    <citation type="submission" date="2021-11" db="EMBL/GenBank/DDBJ databases">
        <title>Genomic of Niabella pedocola.</title>
        <authorList>
            <person name="Wu T."/>
        </authorList>
    </citation>
    <scope>NUCLEOTIDE SEQUENCE [LARGE SCALE GENOMIC DNA]</scope>
    <source>
        <strain evidence="3 4">JCM 31011</strain>
    </source>
</reference>
<dbReference type="Gene3D" id="3.10.620.30">
    <property type="match status" value="1"/>
</dbReference>
<sequence length="1249" mass="141942">MKKQLLLIVCVITGITSFSQSNYQKAWTALNNNDRASATGFLKEAQKDAGTRGQAFITNLLLQSFNSNAGMTRFADSVYTQMEDPYPYIYALWFNPAVAGPYAVKRKPHQLALLQKLAGDTQAPVLMQTSASYLQASNEILAGKLATGAPQEPSVGAIRNWQYAGAFENLSGSGFYNAYDPLKHPQPEAVFKDASGNAIKWFTPAFENPDGWITPTFVIPVTTGIVYTQTFVDVPEEKAVTLAIGFSGNLKLWLNDQLMISEPRERFTDFDAYRTKTVLKKGTNRLLVQLGYTNNNYPNFTLRFLDADEKPVNLKGSPVYKAYNKPDAAAPLPALLPHFAEQYFENRLAKDSADLLNYVLLAQCYLRSKKTEGAKQVMAQALAKAPGNSLLRSVYINILSDEGNNALVETENERITRLDSNSAYAMTLSMQQLSKNEKYTELEQKRNRYIQLYGENEYTDGYYFLLKSKEQKIEEIVSIAEKIAQRYPDDPSMPSAIYKLRKLTGKSPEVLLDTYQSFLKNNYNYNVLYAYLQALLDNGKKKEHQALLEEQIKVFPHVPQYYITLSEFFLREKQYDKAEKYTLGALAICPYYDVYWKLLGDIRQQKNETAGALEAYHTALKYNANQYELINTVRKLEGKNEAYKLLPTVDEDKIISSDDYKGADKEKAGYYFLLDQRDVILYPDGGNEQYTTSMVRIVNEKGIERYKEVSLNYDNNQSLLIEKAEVIKKDKRVQGDKKEGDIVFTNLEPGDVVFIRYRLRTFANGHFAKDFADQYFFTAGVYCYASRYTLLTPQNAPIGFRFSKDSIRPQVSQVEHFTRYSWEVLHSAPEKDEPMMPEMVDVANVLHVSTIGGWDKIVSWYADVVNYNEPEQEVTDVFNTLFPAGAKPESQFEKARRIYNYIENSIHYSSVAFRQSGYVPQKPSVTLNTQLGDCKDLSRLFVALCHKAGIAANMVLINTRNNGTKSMLLPAMDFNHCIAKATLDNKEYFIELTDNNLPFAALPNSLSGALMLDIPRNPAVSGAGVTYLHTPNRSRDKILRMIEIRPQGSDLQYSNNLVKTGHLASATRANYRHSDEEKRMKDMEEALAGGYSTALKLKDLRFSGLDALTDSVQYQFSYVVKDQVSEIGPMNAFKINYHDVVATMDKFPAEKRTQPVEYWSYENTDVYETRVTVFAPQGTKFTTPPASVSLSFKDLQYTLQFKLMAPGKLQVNRTFTNSRQQFYAPEDYEGLRSFFEKIIKAEQKFIGYQ</sequence>
<protein>
    <submittedName>
        <fullName evidence="3">DUF3857 domain-containing protein</fullName>
    </submittedName>
</protein>
<dbReference type="Gene3D" id="1.25.40.10">
    <property type="entry name" value="Tetratricopeptide repeat domain"/>
    <property type="match status" value="1"/>
</dbReference>
<dbReference type="EMBL" id="JAJNEC010000003">
    <property type="protein sequence ID" value="MCD2421780.1"/>
    <property type="molecule type" value="Genomic_DNA"/>
</dbReference>
<feature type="domain" description="DUF3857" evidence="2">
    <location>
        <begin position="741"/>
        <end position="829"/>
    </location>
</feature>
<dbReference type="Gene3D" id="2.60.120.1130">
    <property type="match status" value="1"/>
</dbReference>
<proteinExistence type="predicted"/>
<dbReference type="InterPro" id="IPR038765">
    <property type="entry name" value="Papain-like_cys_pep_sf"/>
</dbReference>